<accession>A0ABQ3ET89</accession>
<dbReference type="Proteomes" id="UP000642673">
    <property type="component" value="Unassembled WGS sequence"/>
</dbReference>
<sequence length="216" mass="21584">MRRRRHSFQALTATGFLVLALTRALVAPTAAHAHGDTVKVVITGQRDGHLTTEVTWENDGDAVAEAVAATVNATSADGSRTAGPWRLVRDPAGGGGAGWSTAEILPPGTWKVSVDVGFPALGHGEKEVAVPVVDPQPSAPAPSSPPVPAAPSSSPVPAAPSASGAAPSPAGPSPVAPAAAGATGDGSGWWWTTAGVAVTALAGTAVGLWLRRARRR</sequence>
<feature type="chain" id="PRO_5045237505" evidence="3">
    <location>
        <begin position="34"/>
        <end position="216"/>
    </location>
</feature>
<evidence type="ECO:0000256" key="2">
    <source>
        <dbReference type="SAM" id="Phobius"/>
    </source>
</evidence>
<keyword evidence="2" id="KW-0472">Membrane</keyword>
<keyword evidence="2" id="KW-1133">Transmembrane helix</keyword>
<feature type="signal peptide" evidence="3">
    <location>
        <begin position="1"/>
        <end position="33"/>
    </location>
</feature>
<gene>
    <name evidence="4" type="ORF">GCM10010347_23240</name>
</gene>
<organism evidence="4 5">
    <name type="scientific">Streptomyces cirratus</name>
    <dbReference type="NCBI Taxonomy" id="68187"/>
    <lineage>
        <taxon>Bacteria</taxon>
        <taxon>Bacillati</taxon>
        <taxon>Actinomycetota</taxon>
        <taxon>Actinomycetes</taxon>
        <taxon>Kitasatosporales</taxon>
        <taxon>Streptomycetaceae</taxon>
        <taxon>Streptomyces</taxon>
    </lineage>
</organism>
<keyword evidence="3" id="KW-0732">Signal</keyword>
<evidence type="ECO:0000313" key="4">
    <source>
        <dbReference type="EMBL" id="GHB52669.1"/>
    </source>
</evidence>
<reference evidence="5" key="1">
    <citation type="journal article" date="2019" name="Int. J. Syst. Evol. Microbiol.">
        <title>The Global Catalogue of Microorganisms (GCM) 10K type strain sequencing project: providing services to taxonomists for standard genome sequencing and annotation.</title>
        <authorList>
            <consortium name="The Broad Institute Genomics Platform"/>
            <consortium name="The Broad Institute Genome Sequencing Center for Infectious Disease"/>
            <person name="Wu L."/>
            <person name="Ma J."/>
        </authorList>
    </citation>
    <scope>NUCLEOTIDE SEQUENCE [LARGE SCALE GENOMIC DNA]</scope>
    <source>
        <strain evidence="5">JCM 4738</strain>
    </source>
</reference>
<keyword evidence="5" id="KW-1185">Reference proteome</keyword>
<evidence type="ECO:0000313" key="5">
    <source>
        <dbReference type="Proteomes" id="UP000642673"/>
    </source>
</evidence>
<dbReference type="RefSeq" id="WP_190183969.1">
    <property type="nucleotide sequence ID" value="NZ_BMVP01000003.1"/>
</dbReference>
<protein>
    <submittedName>
        <fullName evidence="4">Uncharacterized protein</fullName>
    </submittedName>
</protein>
<dbReference type="EMBL" id="BMVP01000003">
    <property type="protein sequence ID" value="GHB52669.1"/>
    <property type="molecule type" value="Genomic_DNA"/>
</dbReference>
<name>A0ABQ3ET89_9ACTN</name>
<proteinExistence type="predicted"/>
<evidence type="ECO:0000256" key="3">
    <source>
        <dbReference type="SAM" id="SignalP"/>
    </source>
</evidence>
<feature type="region of interest" description="Disordered" evidence="1">
    <location>
        <begin position="133"/>
        <end position="183"/>
    </location>
</feature>
<feature type="compositionally biased region" description="Pro residues" evidence="1">
    <location>
        <begin position="137"/>
        <end position="149"/>
    </location>
</feature>
<feature type="transmembrane region" description="Helical" evidence="2">
    <location>
        <begin position="189"/>
        <end position="210"/>
    </location>
</feature>
<comment type="caution">
    <text evidence="4">The sequence shown here is derived from an EMBL/GenBank/DDBJ whole genome shotgun (WGS) entry which is preliminary data.</text>
</comment>
<keyword evidence="2" id="KW-0812">Transmembrane</keyword>
<evidence type="ECO:0000256" key="1">
    <source>
        <dbReference type="SAM" id="MobiDB-lite"/>
    </source>
</evidence>
<feature type="compositionally biased region" description="Low complexity" evidence="1">
    <location>
        <begin position="150"/>
        <end position="168"/>
    </location>
</feature>